<organism evidence="1 2">
    <name type="scientific">Parasponia andersonii</name>
    <name type="common">Sponia andersonii</name>
    <dbReference type="NCBI Taxonomy" id="3476"/>
    <lineage>
        <taxon>Eukaryota</taxon>
        <taxon>Viridiplantae</taxon>
        <taxon>Streptophyta</taxon>
        <taxon>Embryophyta</taxon>
        <taxon>Tracheophyta</taxon>
        <taxon>Spermatophyta</taxon>
        <taxon>Magnoliopsida</taxon>
        <taxon>eudicotyledons</taxon>
        <taxon>Gunneridae</taxon>
        <taxon>Pentapetalae</taxon>
        <taxon>rosids</taxon>
        <taxon>fabids</taxon>
        <taxon>Rosales</taxon>
        <taxon>Cannabaceae</taxon>
        <taxon>Parasponia</taxon>
    </lineage>
</organism>
<gene>
    <name evidence="1" type="ORF">PanWU01x14_057770</name>
</gene>
<dbReference type="EMBL" id="JXTB01000033">
    <property type="protein sequence ID" value="PON73595.1"/>
    <property type="molecule type" value="Genomic_DNA"/>
</dbReference>
<proteinExistence type="predicted"/>
<evidence type="ECO:0000313" key="1">
    <source>
        <dbReference type="EMBL" id="PON73595.1"/>
    </source>
</evidence>
<keyword evidence="2" id="KW-1185">Reference proteome</keyword>
<name>A0A2P5DK21_PARAD</name>
<dbReference type="Proteomes" id="UP000237105">
    <property type="component" value="Unassembled WGS sequence"/>
</dbReference>
<sequence>MGTKTKLIINSDQMIIMGCLHFQPNVCTMATVIKSMCRLVAKVNLRFSVMATLSIGMPSNLMLIRCARKGPVVVATEKRHPLEATVVNGLRETGETGVALKLCKEGGGMDEALSLFQDTINLGVVLDVVICTTLVHGLCEFDRWGEERDSYN</sequence>
<dbReference type="InterPro" id="IPR011990">
    <property type="entry name" value="TPR-like_helical_dom_sf"/>
</dbReference>
<dbReference type="AlphaFoldDB" id="A0A2P5DK21"/>
<comment type="caution">
    <text evidence="1">The sequence shown here is derived from an EMBL/GenBank/DDBJ whole genome shotgun (WGS) entry which is preliminary data.</text>
</comment>
<dbReference type="OrthoDB" id="1935909at2759"/>
<accession>A0A2P5DK21</accession>
<evidence type="ECO:0000313" key="2">
    <source>
        <dbReference type="Proteomes" id="UP000237105"/>
    </source>
</evidence>
<reference evidence="2" key="1">
    <citation type="submission" date="2016-06" db="EMBL/GenBank/DDBJ databases">
        <title>Parallel loss of symbiosis genes in relatives of nitrogen-fixing non-legume Parasponia.</title>
        <authorList>
            <person name="Van Velzen R."/>
            <person name="Holmer R."/>
            <person name="Bu F."/>
            <person name="Rutten L."/>
            <person name="Van Zeijl A."/>
            <person name="Liu W."/>
            <person name="Santuari L."/>
            <person name="Cao Q."/>
            <person name="Sharma T."/>
            <person name="Shen D."/>
            <person name="Roswanjaya Y."/>
            <person name="Wardhani T."/>
            <person name="Kalhor M.S."/>
            <person name="Jansen J."/>
            <person name="Van den Hoogen J."/>
            <person name="Gungor B."/>
            <person name="Hartog M."/>
            <person name="Hontelez J."/>
            <person name="Verver J."/>
            <person name="Yang W.-C."/>
            <person name="Schijlen E."/>
            <person name="Repin R."/>
            <person name="Schilthuizen M."/>
            <person name="Schranz E."/>
            <person name="Heidstra R."/>
            <person name="Miyata K."/>
            <person name="Fedorova E."/>
            <person name="Kohlen W."/>
            <person name="Bisseling T."/>
            <person name="Smit S."/>
            <person name="Geurts R."/>
        </authorList>
    </citation>
    <scope>NUCLEOTIDE SEQUENCE [LARGE SCALE GENOMIC DNA]</scope>
    <source>
        <strain evidence="2">cv. WU1-14</strain>
    </source>
</reference>
<dbReference type="Gene3D" id="1.25.40.10">
    <property type="entry name" value="Tetratricopeptide repeat domain"/>
    <property type="match status" value="1"/>
</dbReference>
<protein>
    <recommendedName>
        <fullName evidence="3">Pentatricopeptide repeat</fullName>
    </recommendedName>
</protein>
<evidence type="ECO:0008006" key="3">
    <source>
        <dbReference type="Google" id="ProtNLM"/>
    </source>
</evidence>